<evidence type="ECO:0000313" key="2">
    <source>
        <dbReference type="EMBL" id="KAL1520271.1"/>
    </source>
</evidence>
<protein>
    <recommendedName>
        <fullName evidence="4">Transmembrane protein 138</fullName>
    </recommendedName>
</protein>
<accession>A0AB34JF86</accession>
<evidence type="ECO:0000256" key="1">
    <source>
        <dbReference type="SAM" id="Phobius"/>
    </source>
</evidence>
<feature type="transmembrane region" description="Helical" evidence="1">
    <location>
        <begin position="139"/>
        <end position="158"/>
    </location>
</feature>
<dbReference type="InterPro" id="IPR024133">
    <property type="entry name" value="TM_138"/>
</dbReference>
<dbReference type="Proteomes" id="UP001515480">
    <property type="component" value="Unassembled WGS sequence"/>
</dbReference>
<reference evidence="2 3" key="1">
    <citation type="journal article" date="2024" name="Science">
        <title>Giant polyketide synthase enzymes in the biosynthesis of giant marine polyether toxins.</title>
        <authorList>
            <person name="Fallon T.R."/>
            <person name="Shende V.V."/>
            <person name="Wierzbicki I.H."/>
            <person name="Pendleton A.L."/>
            <person name="Watervoot N.F."/>
            <person name="Auber R.P."/>
            <person name="Gonzalez D.J."/>
            <person name="Wisecaver J.H."/>
            <person name="Moore B.S."/>
        </authorList>
    </citation>
    <scope>NUCLEOTIDE SEQUENCE [LARGE SCALE GENOMIC DNA]</scope>
    <source>
        <strain evidence="2 3">12B1</strain>
    </source>
</reference>
<evidence type="ECO:0000313" key="3">
    <source>
        <dbReference type="Proteomes" id="UP001515480"/>
    </source>
</evidence>
<keyword evidence="1" id="KW-0812">Transmembrane</keyword>
<comment type="caution">
    <text evidence="2">The sequence shown here is derived from an EMBL/GenBank/DDBJ whole genome shotgun (WGS) entry which is preliminary data.</text>
</comment>
<feature type="transmembrane region" description="Helical" evidence="1">
    <location>
        <begin position="94"/>
        <end position="119"/>
    </location>
</feature>
<proteinExistence type="predicted"/>
<dbReference type="Pfam" id="PF14935">
    <property type="entry name" value="TMEM138"/>
    <property type="match status" value="1"/>
</dbReference>
<keyword evidence="3" id="KW-1185">Reference proteome</keyword>
<organism evidence="2 3">
    <name type="scientific">Prymnesium parvum</name>
    <name type="common">Toxic golden alga</name>
    <dbReference type="NCBI Taxonomy" id="97485"/>
    <lineage>
        <taxon>Eukaryota</taxon>
        <taxon>Haptista</taxon>
        <taxon>Haptophyta</taxon>
        <taxon>Prymnesiophyceae</taxon>
        <taxon>Prymnesiales</taxon>
        <taxon>Prymnesiaceae</taxon>
        <taxon>Prymnesium</taxon>
    </lineage>
</organism>
<feature type="transmembrane region" description="Helical" evidence="1">
    <location>
        <begin position="56"/>
        <end position="82"/>
    </location>
</feature>
<keyword evidence="1" id="KW-0472">Membrane</keyword>
<gene>
    <name evidence="2" type="ORF">AB1Y20_023739</name>
</gene>
<evidence type="ECO:0008006" key="4">
    <source>
        <dbReference type="Google" id="ProtNLM"/>
    </source>
</evidence>
<name>A0AB34JF86_PRYPA</name>
<dbReference type="AlphaFoldDB" id="A0AB34JF86"/>
<sequence length="193" mass="21433">MDEARTEQLREQERQLVHFSAIASYRGRLTALYLLVAADGIINAVADAVTSAQDTGISVLVLVLQLAVRLIWFGTVVALMMTTSAWRRGAMDSLVLDFCGMLAINSIGLVVCMSLRVYHVMISSLPNEFPTIREYHEDAGYQTLLLVNLIVSLVQYYATISAAYHMGKGRYFKDSVERTVLATPFRSATSMSR</sequence>
<keyword evidence="1" id="KW-1133">Transmembrane helix</keyword>
<feature type="transmembrane region" description="Helical" evidence="1">
    <location>
        <begin position="31"/>
        <end position="50"/>
    </location>
</feature>
<dbReference type="EMBL" id="JBGBPQ010000009">
    <property type="protein sequence ID" value="KAL1520271.1"/>
    <property type="molecule type" value="Genomic_DNA"/>
</dbReference>